<proteinExistence type="inferred from homology"/>
<evidence type="ECO:0000313" key="5">
    <source>
        <dbReference type="Proteomes" id="UP000019763"/>
    </source>
</evidence>
<organism evidence="4 5">
    <name type="scientific">Gregarina niphandrodes</name>
    <name type="common">Septate eugregarine</name>
    <dbReference type="NCBI Taxonomy" id="110365"/>
    <lineage>
        <taxon>Eukaryota</taxon>
        <taxon>Sar</taxon>
        <taxon>Alveolata</taxon>
        <taxon>Apicomplexa</taxon>
        <taxon>Conoidasida</taxon>
        <taxon>Gregarinasina</taxon>
        <taxon>Eugregarinorida</taxon>
        <taxon>Gregarinidae</taxon>
        <taxon>Gregarina</taxon>
    </lineage>
</organism>
<dbReference type="AlphaFoldDB" id="A0A023B435"/>
<feature type="region of interest" description="Disordered" evidence="2">
    <location>
        <begin position="147"/>
        <end position="178"/>
    </location>
</feature>
<evidence type="ECO:0000256" key="2">
    <source>
        <dbReference type="SAM" id="MobiDB-lite"/>
    </source>
</evidence>
<dbReference type="GeneID" id="22913703"/>
<protein>
    <submittedName>
        <fullName evidence="4">Coiled-coil protein</fullName>
    </submittedName>
</protein>
<name>A0A023B435_GRENI</name>
<dbReference type="Pfam" id="PF05670">
    <property type="entry name" value="NFACT-R_1"/>
    <property type="match status" value="1"/>
</dbReference>
<accession>A0A023B435</accession>
<dbReference type="PANTHER" id="PTHR13049:SF2">
    <property type="entry name" value="COILED-COIL DOMAIN-CONTAINING PROTEIN 25"/>
    <property type="match status" value="1"/>
</dbReference>
<evidence type="ECO:0000313" key="4">
    <source>
        <dbReference type="EMBL" id="EZG56354.1"/>
    </source>
</evidence>
<comment type="similarity">
    <text evidence="1">Belongs to the CCDC25 family.</text>
</comment>
<evidence type="ECO:0000256" key="1">
    <source>
        <dbReference type="ARBA" id="ARBA00008998"/>
    </source>
</evidence>
<reference evidence="4" key="1">
    <citation type="submission" date="2013-12" db="EMBL/GenBank/DDBJ databases">
        <authorList>
            <person name="Omoto C.K."/>
            <person name="Sibley D."/>
            <person name="Venepally P."/>
            <person name="Hadjithomas M."/>
            <person name="Karamycheva S."/>
            <person name="Brunk B."/>
            <person name="Roos D."/>
            <person name="Caler E."/>
            <person name="Lorenzi H."/>
        </authorList>
    </citation>
    <scope>NUCLEOTIDE SEQUENCE</scope>
</reference>
<dbReference type="Proteomes" id="UP000019763">
    <property type="component" value="Unassembled WGS sequence"/>
</dbReference>
<dbReference type="eggNOG" id="KOG3272">
    <property type="taxonomic scope" value="Eukaryota"/>
</dbReference>
<evidence type="ECO:0000259" key="3">
    <source>
        <dbReference type="Pfam" id="PF05670"/>
    </source>
</evidence>
<dbReference type="RefSeq" id="XP_011131283.1">
    <property type="nucleotide sequence ID" value="XM_011132981.1"/>
</dbReference>
<dbReference type="InterPro" id="IPR008532">
    <property type="entry name" value="NFACT_RNA-bd"/>
</dbReference>
<gene>
    <name evidence="4" type="ORF">GNI_104200</name>
</gene>
<dbReference type="EMBL" id="AFNH02000778">
    <property type="protein sequence ID" value="EZG56354.1"/>
    <property type="molecule type" value="Genomic_DNA"/>
</dbReference>
<sequence>MFVFESQLPEGKDLCIFMGDDKFENELLIAHGFPEDIWFHADDYSSAHVYVRLPKGKTIDDLSEEMVNELCQLTKGNSIEGSKQPSIDVVYTPWSNLKKEKGMDIGTIGFHNRRKVIKVRGVNRDRELLRKLEKTRKHVVKTEEEYIQERRGRDRSEIEEGKKAKKQEALAKKKAEEEDRTAYRLKHYVDLKVVRKDPFADAEEADGTIEGCRAAEDDFM</sequence>
<comment type="caution">
    <text evidence="4">The sequence shown here is derived from an EMBL/GenBank/DDBJ whole genome shotgun (WGS) entry which is preliminary data.</text>
</comment>
<dbReference type="VEuPathDB" id="CryptoDB:GNI_104200"/>
<keyword evidence="5" id="KW-1185">Reference proteome</keyword>
<dbReference type="OMA" id="YHDEKAV"/>
<dbReference type="OrthoDB" id="200398at2759"/>
<dbReference type="PANTHER" id="PTHR13049">
    <property type="entry name" value="DUF814-RELATED"/>
    <property type="match status" value="1"/>
</dbReference>
<dbReference type="InterPro" id="IPR039730">
    <property type="entry name" value="Jlp2/Ccd25"/>
</dbReference>
<feature type="domain" description="NFACT RNA-binding" evidence="3">
    <location>
        <begin position="11"/>
        <end position="112"/>
    </location>
</feature>